<accession>A0A4S8L1B8</accession>
<keyword evidence="3" id="KW-1185">Reference proteome</keyword>
<dbReference type="Proteomes" id="UP000297245">
    <property type="component" value="Unassembled WGS sequence"/>
</dbReference>
<sequence>MDEVFYDANKDSVKVAVFTFTNATYRLDGTVQDAVELDKRTSRARVVELPAHLETHESLPTALASPMSSGGLATPRLKRIYAEHYSSLILSTLHTTFSLDIPSNAGTAFQIKVGDEKATGAGSSRVPFGHGPQNSKSGSSVFCS</sequence>
<evidence type="ECO:0000313" key="3">
    <source>
        <dbReference type="Proteomes" id="UP000297245"/>
    </source>
</evidence>
<proteinExistence type="predicted"/>
<dbReference type="OrthoDB" id="1918at2759"/>
<name>A0A4S8L1B8_DENBC</name>
<dbReference type="Pfam" id="PF08737">
    <property type="entry name" value="Rgp1"/>
    <property type="match status" value="1"/>
</dbReference>
<dbReference type="InterPro" id="IPR014848">
    <property type="entry name" value="Rgp1"/>
</dbReference>
<reference evidence="2 3" key="1">
    <citation type="journal article" date="2019" name="Nat. Ecol. Evol.">
        <title>Megaphylogeny resolves global patterns of mushroom evolution.</title>
        <authorList>
            <person name="Varga T."/>
            <person name="Krizsan K."/>
            <person name="Foldi C."/>
            <person name="Dima B."/>
            <person name="Sanchez-Garcia M."/>
            <person name="Sanchez-Ramirez S."/>
            <person name="Szollosi G.J."/>
            <person name="Szarkandi J.G."/>
            <person name="Papp V."/>
            <person name="Albert L."/>
            <person name="Andreopoulos W."/>
            <person name="Angelini C."/>
            <person name="Antonin V."/>
            <person name="Barry K.W."/>
            <person name="Bougher N.L."/>
            <person name="Buchanan P."/>
            <person name="Buyck B."/>
            <person name="Bense V."/>
            <person name="Catcheside P."/>
            <person name="Chovatia M."/>
            <person name="Cooper J."/>
            <person name="Damon W."/>
            <person name="Desjardin D."/>
            <person name="Finy P."/>
            <person name="Geml J."/>
            <person name="Haridas S."/>
            <person name="Hughes K."/>
            <person name="Justo A."/>
            <person name="Karasinski D."/>
            <person name="Kautmanova I."/>
            <person name="Kiss B."/>
            <person name="Kocsube S."/>
            <person name="Kotiranta H."/>
            <person name="LaButti K.M."/>
            <person name="Lechner B.E."/>
            <person name="Liimatainen K."/>
            <person name="Lipzen A."/>
            <person name="Lukacs Z."/>
            <person name="Mihaltcheva S."/>
            <person name="Morgado L.N."/>
            <person name="Niskanen T."/>
            <person name="Noordeloos M.E."/>
            <person name="Ohm R.A."/>
            <person name="Ortiz-Santana B."/>
            <person name="Ovrebo C."/>
            <person name="Racz N."/>
            <person name="Riley R."/>
            <person name="Savchenko A."/>
            <person name="Shiryaev A."/>
            <person name="Soop K."/>
            <person name="Spirin V."/>
            <person name="Szebenyi C."/>
            <person name="Tomsovsky M."/>
            <person name="Tulloss R.E."/>
            <person name="Uehling J."/>
            <person name="Grigoriev I.V."/>
            <person name="Vagvolgyi C."/>
            <person name="Papp T."/>
            <person name="Martin F.M."/>
            <person name="Miettinen O."/>
            <person name="Hibbett D.S."/>
            <person name="Nagy L.G."/>
        </authorList>
    </citation>
    <scope>NUCLEOTIDE SEQUENCE [LARGE SCALE GENOMIC DNA]</scope>
    <source>
        <strain evidence="2 3">CBS 962.96</strain>
    </source>
</reference>
<evidence type="ECO:0000313" key="2">
    <source>
        <dbReference type="EMBL" id="THU82184.1"/>
    </source>
</evidence>
<evidence type="ECO:0000256" key="1">
    <source>
        <dbReference type="SAM" id="MobiDB-lite"/>
    </source>
</evidence>
<feature type="compositionally biased region" description="Polar residues" evidence="1">
    <location>
        <begin position="132"/>
        <end position="144"/>
    </location>
</feature>
<dbReference type="EMBL" id="ML179751">
    <property type="protein sequence ID" value="THU82184.1"/>
    <property type="molecule type" value="Genomic_DNA"/>
</dbReference>
<gene>
    <name evidence="2" type="ORF">K435DRAFT_872571</name>
</gene>
<feature type="region of interest" description="Disordered" evidence="1">
    <location>
        <begin position="120"/>
        <end position="144"/>
    </location>
</feature>
<organism evidence="2 3">
    <name type="scientific">Dendrothele bispora (strain CBS 962.96)</name>
    <dbReference type="NCBI Taxonomy" id="1314807"/>
    <lineage>
        <taxon>Eukaryota</taxon>
        <taxon>Fungi</taxon>
        <taxon>Dikarya</taxon>
        <taxon>Basidiomycota</taxon>
        <taxon>Agaricomycotina</taxon>
        <taxon>Agaricomycetes</taxon>
        <taxon>Agaricomycetidae</taxon>
        <taxon>Agaricales</taxon>
        <taxon>Agaricales incertae sedis</taxon>
        <taxon>Dendrothele</taxon>
    </lineage>
</organism>
<protein>
    <submittedName>
        <fullName evidence="2">Uncharacterized protein</fullName>
    </submittedName>
</protein>
<dbReference type="AlphaFoldDB" id="A0A4S8L1B8"/>